<proteinExistence type="predicted"/>
<dbReference type="AlphaFoldDB" id="A0A5N6K835"/>
<name>A0A5N6K835_MONLA</name>
<dbReference type="EMBL" id="VIGI01000006">
    <property type="protein sequence ID" value="KAB8298910.1"/>
    <property type="molecule type" value="Genomic_DNA"/>
</dbReference>
<evidence type="ECO:0000256" key="1">
    <source>
        <dbReference type="SAM" id="MobiDB-lite"/>
    </source>
</evidence>
<dbReference type="Proteomes" id="UP000326757">
    <property type="component" value="Unassembled WGS sequence"/>
</dbReference>
<feature type="region of interest" description="Disordered" evidence="1">
    <location>
        <begin position="1"/>
        <end position="20"/>
    </location>
</feature>
<gene>
    <name evidence="2" type="ORF">EYC80_001067</name>
</gene>
<sequence>MFRPEKPGSTEEGGSKNSKPNWKQAEIFQIQNFIYEPTINEVLVQDRLLISLYILEECRSRFPRRCVRS</sequence>
<evidence type="ECO:0000313" key="3">
    <source>
        <dbReference type="Proteomes" id="UP000326757"/>
    </source>
</evidence>
<keyword evidence="3" id="KW-1185">Reference proteome</keyword>
<reference evidence="2 3" key="1">
    <citation type="submission" date="2019-06" db="EMBL/GenBank/DDBJ databases">
        <title>Genome Sequence of the Brown Rot Fungal Pathogen Monilinia laxa.</title>
        <authorList>
            <person name="De Miccolis Angelini R.M."/>
            <person name="Landi L."/>
            <person name="Abate D."/>
            <person name="Pollastro S."/>
            <person name="Romanazzi G."/>
            <person name="Faretra F."/>
        </authorList>
    </citation>
    <scope>NUCLEOTIDE SEQUENCE [LARGE SCALE GENOMIC DNA]</scope>
    <source>
        <strain evidence="2 3">Mlax316</strain>
    </source>
</reference>
<accession>A0A5N6K835</accession>
<protein>
    <submittedName>
        <fullName evidence="2">Uncharacterized protein</fullName>
    </submittedName>
</protein>
<evidence type="ECO:0000313" key="2">
    <source>
        <dbReference type="EMBL" id="KAB8298910.1"/>
    </source>
</evidence>
<organism evidence="2 3">
    <name type="scientific">Monilinia laxa</name>
    <name type="common">Brown rot fungus</name>
    <name type="synonym">Sclerotinia laxa</name>
    <dbReference type="NCBI Taxonomy" id="61186"/>
    <lineage>
        <taxon>Eukaryota</taxon>
        <taxon>Fungi</taxon>
        <taxon>Dikarya</taxon>
        <taxon>Ascomycota</taxon>
        <taxon>Pezizomycotina</taxon>
        <taxon>Leotiomycetes</taxon>
        <taxon>Helotiales</taxon>
        <taxon>Sclerotiniaceae</taxon>
        <taxon>Monilinia</taxon>
    </lineage>
</organism>
<comment type="caution">
    <text evidence="2">The sequence shown here is derived from an EMBL/GenBank/DDBJ whole genome shotgun (WGS) entry which is preliminary data.</text>
</comment>